<keyword evidence="2" id="KW-0285">Flavoprotein</keyword>
<proteinExistence type="inferred from homology"/>
<organism evidence="7 8">
    <name type="scientific">Bionectria ochroleuca</name>
    <name type="common">Gliocladium roseum</name>
    <dbReference type="NCBI Taxonomy" id="29856"/>
    <lineage>
        <taxon>Eukaryota</taxon>
        <taxon>Fungi</taxon>
        <taxon>Dikarya</taxon>
        <taxon>Ascomycota</taxon>
        <taxon>Pezizomycotina</taxon>
        <taxon>Sordariomycetes</taxon>
        <taxon>Hypocreomycetidae</taxon>
        <taxon>Hypocreales</taxon>
        <taxon>Bionectriaceae</taxon>
        <taxon>Clonostachys</taxon>
    </lineage>
</organism>
<evidence type="ECO:0000256" key="2">
    <source>
        <dbReference type="ARBA" id="ARBA00022630"/>
    </source>
</evidence>
<protein>
    <recommendedName>
        <fullName evidence="6">FAD/NAD(P)-binding domain-containing protein</fullName>
    </recommendedName>
</protein>
<dbReference type="InterPro" id="IPR036188">
    <property type="entry name" value="FAD/NAD-bd_sf"/>
</dbReference>
<comment type="caution">
    <text evidence="7">The sequence shown here is derived from an EMBL/GenBank/DDBJ whole genome shotgun (WGS) entry which is preliminary data.</text>
</comment>
<evidence type="ECO:0000256" key="5">
    <source>
        <dbReference type="ARBA" id="ARBA00023027"/>
    </source>
</evidence>
<dbReference type="GO" id="GO:0005739">
    <property type="term" value="C:mitochondrion"/>
    <property type="evidence" value="ECO:0007669"/>
    <property type="project" value="TreeGrafter"/>
</dbReference>
<dbReference type="GO" id="GO:0003954">
    <property type="term" value="F:NADH dehydrogenase activity"/>
    <property type="evidence" value="ECO:0007669"/>
    <property type="project" value="InterPro"/>
</dbReference>
<name>A0A8H7NH44_BIOOC</name>
<keyword evidence="4" id="KW-0560">Oxidoreductase</keyword>
<keyword evidence="5" id="KW-0520">NAD</keyword>
<reference evidence="7" key="1">
    <citation type="submission" date="2020-10" db="EMBL/GenBank/DDBJ databases">
        <title>High-Quality Genome Resource of Clonostachys rosea strain S41 by Oxford Nanopore Long-Read Sequencing.</title>
        <authorList>
            <person name="Wang H."/>
        </authorList>
    </citation>
    <scope>NUCLEOTIDE SEQUENCE</scope>
    <source>
        <strain evidence="7">S41</strain>
    </source>
</reference>
<feature type="domain" description="FAD/NAD(P)-binding" evidence="6">
    <location>
        <begin position="46"/>
        <end position="306"/>
    </location>
</feature>
<gene>
    <name evidence="7" type="ORF">IM811_011253</name>
</gene>
<dbReference type="InterPro" id="IPR045024">
    <property type="entry name" value="NDH-2"/>
</dbReference>
<dbReference type="SUPFAM" id="SSF51905">
    <property type="entry name" value="FAD/NAD(P)-binding domain"/>
    <property type="match status" value="2"/>
</dbReference>
<dbReference type="EMBL" id="JADCTT010000003">
    <property type="protein sequence ID" value="KAF9755812.1"/>
    <property type="molecule type" value="Genomic_DNA"/>
</dbReference>
<keyword evidence="3" id="KW-0274">FAD</keyword>
<dbReference type="AlphaFoldDB" id="A0A8H7NH44"/>
<dbReference type="PANTHER" id="PTHR43706">
    <property type="entry name" value="NADH DEHYDROGENASE"/>
    <property type="match status" value="1"/>
</dbReference>
<accession>A0A8H7NH44</accession>
<evidence type="ECO:0000256" key="3">
    <source>
        <dbReference type="ARBA" id="ARBA00022827"/>
    </source>
</evidence>
<evidence type="ECO:0000256" key="4">
    <source>
        <dbReference type="ARBA" id="ARBA00023002"/>
    </source>
</evidence>
<dbReference type="Proteomes" id="UP000616885">
    <property type="component" value="Unassembled WGS sequence"/>
</dbReference>
<dbReference type="InterPro" id="IPR023753">
    <property type="entry name" value="FAD/NAD-binding_dom"/>
</dbReference>
<evidence type="ECO:0000313" key="7">
    <source>
        <dbReference type="EMBL" id="KAF9755812.1"/>
    </source>
</evidence>
<comment type="similarity">
    <text evidence="1">Belongs to the NADH dehydrogenase family.</text>
</comment>
<evidence type="ECO:0000259" key="6">
    <source>
        <dbReference type="Pfam" id="PF07992"/>
    </source>
</evidence>
<sequence>MKTVTIMGFRRALGGPLHSMEKRSRLILGIRQVSTASDKPPKKKKRVVIIGSGWAGYTLARTLSPANSTRILISPRSHFVFTPLLASASVGTIEPRASIEPVRRLGLDNFHQGWASGVNFKRKTVLVEAAPPDDAAGNRSQPVGNGTTFEVEYDQLVLAVGCHSQTFGIEGVEEYACFLRDVGDARKLRQRILRAFEKASMQTTPECDRRKLLHFAIDLAKMYPELLPYAKITIYDISSKVLPMFGESLTNYAVDRLRQQGIEVKTGHSLKSIRRSGEFLSLKIDQETEDVGAGVVLWSTGLRQNPLSRS</sequence>
<dbReference type="PANTHER" id="PTHR43706:SF17">
    <property type="entry name" value="NADH DEHYDROGENASE (EUROFUNG)"/>
    <property type="match status" value="1"/>
</dbReference>
<dbReference type="Gene3D" id="3.50.50.100">
    <property type="match status" value="2"/>
</dbReference>
<evidence type="ECO:0000256" key="1">
    <source>
        <dbReference type="ARBA" id="ARBA00005272"/>
    </source>
</evidence>
<evidence type="ECO:0000313" key="8">
    <source>
        <dbReference type="Proteomes" id="UP000616885"/>
    </source>
</evidence>
<dbReference type="Pfam" id="PF07992">
    <property type="entry name" value="Pyr_redox_2"/>
    <property type="match status" value="1"/>
</dbReference>